<gene>
    <name evidence="1" type="ORF">AVEN_98537_1</name>
</gene>
<sequence>NEDLTKNVDATGESLVCSLVHRVHTAKLADTVWKASTVPTNSSGLVYVIYGNR</sequence>
<dbReference type="Proteomes" id="UP000499080">
    <property type="component" value="Unassembled WGS sequence"/>
</dbReference>
<evidence type="ECO:0000313" key="2">
    <source>
        <dbReference type="Proteomes" id="UP000499080"/>
    </source>
</evidence>
<dbReference type="EMBL" id="BGPR01016086">
    <property type="protein sequence ID" value="GBN71788.1"/>
    <property type="molecule type" value="Genomic_DNA"/>
</dbReference>
<dbReference type="AlphaFoldDB" id="A0A4Y2R7S3"/>
<evidence type="ECO:0000313" key="1">
    <source>
        <dbReference type="EMBL" id="GBN71788.1"/>
    </source>
</evidence>
<name>A0A4Y2R7S3_ARAVE</name>
<feature type="non-terminal residue" evidence="1">
    <location>
        <position position="1"/>
    </location>
</feature>
<proteinExistence type="predicted"/>
<accession>A0A4Y2R7S3</accession>
<organism evidence="1 2">
    <name type="scientific">Araneus ventricosus</name>
    <name type="common">Orbweaver spider</name>
    <name type="synonym">Epeira ventricosa</name>
    <dbReference type="NCBI Taxonomy" id="182803"/>
    <lineage>
        <taxon>Eukaryota</taxon>
        <taxon>Metazoa</taxon>
        <taxon>Ecdysozoa</taxon>
        <taxon>Arthropoda</taxon>
        <taxon>Chelicerata</taxon>
        <taxon>Arachnida</taxon>
        <taxon>Araneae</taxon>
        <taxon>Araneomorphae</taxon>
        <taxon>Entelegynae</taxon>
        <taxon>Araneoidea</taxon>
        <taxon>Araneidae</taxon>
        <taxon>Araneus</taxon>
    </lineage>
</organism>
<protein>
    <submittedName>
        <fullName evidence="1">Uncharacterized protein</fullName>
    </submittedName>
</protein>
<comment type="caution">
    <text evidence="1">The sequence shown here is derived from an EMBL/GenBank/DDBJ whole genome shotgun (WGS) entry which is preliminary data.</text>
</comment>
<reference evidence="1 2" key="1">
    <citation type="journal article" date="2019" name="Sci. Rep.">
        <title>Orb-weaving spider Araneus ventricosus genome elucidates the spidroin gene catalogue.</title>
        <authorList>
            <person name="Kono N."/>
            <person name="Nakamura H."/>
            <person name="Ohtoshi R."/>
            <person name="Moran D.A.P."/>
            <person name="Shinohara A."/>
            <person name="Yoshida Y."/>
            <person name="Fujiwara M."/>
            <person name="Mori M."/>
            <person name="Tomita M."/>
            <person name="Arakawa K."/>
        </authorList>
    </citation>
    <scope>NUCLEOTIDE SEQUENCE [LARGE SCALE GENOMIC DNA]</scope>
</reference>
<keyword evidence="2" id="KW-1185">Reference proteome</keyword>